<protein>
    <submittedName>
        <fullName evidence="1">Uncharacterized protein</fullName>
    </submittedName>
</protein>
<evidence type="ECO:0000313" key="1">
    <source>
        <dbReference type="EMBL" id="MBX52856.1"/>
    </source>
</evidence>
<dbReference type="AlphaFoldDB" id="A0A2P2PDT6"/>
<dbReference type="EMBL" id="GGEC01072372">
    <property type="protein sequence ID" value="MBX52856.1"/>
    <property type="molecule type" value="Transcribed_RNA"/>
</dbReference>
<accession>A0A2P2PDT6</accession>
<proteinExistence type="predicted"/>
<sequence>MSTYPFLAVYIHIVTIPKIIEKFVL</sequence>
<reference evidence="1" key="1">
    <citation type="submission" date="2018-02" db="EMBL/GenBank/DDBJ databases">
        <title>Rhizophora mucronata_Transcriptome.</title>
        <authorList>
            <person name="Meera S.P."/>
            <person name="Sreeshan A."/>
            <person name="Augustine A."/>
        </authorList>
    </citation>
    <scope>NUCLEOTIDE SEQUENCE</scope>
    <source>
        <tissue evidence="1">Leaf</tissue>
    </source>
</reference>
<name>A0A2P2PDT6_RHIMU</name>
<organism evidence="1">
    <name type="scientific">Rhizophora mucronata</name>
    <name type="common">Asiatic mangrove</name>
    <dbReference type="NCBI Taxonomy" id="61149"/>
    <lineage>
        <taxon>Eukaryota</taxon>
        <taxon>Viridiplantae</taxon>
        <taxon>Streptophyta</taxon>
        <taxon>Embryophyta</taxon>
        <taxon>Tracheophyta</taxon>
        <taxon>Spermatophyta</taxon>
        <taxon>Magnoliopsida</taxon>
        <taxon>eudicotyledons</taxon>
        <taxon>Gunneridae</taxon>
        <taxon>Pentapetalae</taxon>
        <taxon>rosids</taxon>
        <taxon>fabids</taxon>
        <taxon>Malpighiales</taxon>
        <taxon>Rhizophoraceae</taxon>
        <taxon>Rhizophora</taxon>
    </lineage>
</organism>